<evidence type="ECO:0000256" key="2">
    <source>
        <dbReference type="ARBA" id="ARBA00006275"/>
    </source>
</evidence>
<comment type="caution">
    <text evidence="9">The sequence shown here is derived from an EMBL/GenBank/DDBJ whole genome shotgun (WGS) entry which is preliminary data.</text>
</comment>
<name>A0A941IXK5_9BACT</name>
<evidence type="ECO:0000256" key="4">
    <source>
        <dbReference type="ARBA" id="ARBA00023136"/>
    </source>
</evidence>
<evidence type="ECO:0000256" key="3">
    <source>
        <dbReference type="ARBA" id="ARBA00022729"/>
    </source>
</evidence>
<dbReference type="Pfam" id="PF14322">
    <property type="entry name" value="SusD-like_3"/>
    <property type="match status" value="1"/>
</dbReference>
<evidence type="ECO:0000256" key="6">
    <source>
        <dbReference type="SAM" id="SignalP"/>
    </source>
</evidence>
<keyword evidence="4" id="KW-0472">Membrane</keyword>
<accession>A0A941IXK5</accession>
<keyword evidence="5" id="KW-0998">Cell outer membrane</keyword>
<feature type="signal peptide" evidence="6">
    <location>
        <begin position="1"/>
        <end position="20"/>
    </location>
</feature>
<feature type="chain" id="PRO_5036806886" evidence="6">
    <location>
        <begin position="21"/>
        <end position="499"/>
    </location>
</feature>
<evidence type="ECO:0000259" key="7">
    <source>
        <dbReference type="Pfam" id="PF07980"/>
    </source>
</evidence>
<comment type="similarity">
    <text evidence="2">Belongs to the SusD family.</text>
</comment>
<evidence type="ECO:0000256" key="5">
    <source>
        <dbReference type="ARBA" id="ARBA00023237"/>
    </source>
</evidence>
<dbReference type="CDD" id="cd08977">
    <property type="entry name" value="SusD"/>
    <property type="match status" value="1"/>
</dbReference>
<dbReference type="SUPFAM" id="SSF48452">
    <property type="entry name" value="TPR-like"/>
    <property type="match status" value="1"/>
</dbReference>
<dbReference type="InterPro" id="IPR012944">
    <property type="entry name" value="SusD_RagB_dom"/>
</dbReference>
<dbReference type="AlphaFoldDB" id="A0A941IXK5"/>
<proteinExistence type="inferred from homology"/>
<evidence type="ECO:0000313" key="10">
    <source>
        <dbReference type="Proteomes" id="UP000679220"/>
    </source>
</evidence>
<reference evidence="9" key="1">
    <citation type="journal article" date="2018" name="Int. J. Syst. Evol. Microbiol.">
        <title>Carboxylicivirga sediminis sp. nov., isolated from coastal sediment.</title>
        <authorList>
            <person name="Wang F.Q."/>
            <person name="Ren L.H."/>
            <person name="Zou R.J."/>
            <person name="Sun Y.Z."/>
            <person name="Liu X.J."/>
            <person name="Jiang F."/>
            <person name="Liu L.J."/>
        </authorList>
    </citation>
    <scope>NUCLEOTIDE SEQUENCE</scope>
    <source>
        <strain evidence="9">JR1</strain>
    </source>
</reference>
<keyword evidence="3 6" id="KW-0732">Signal</keyword>
<feature type="domain" description="RagB/SusD" evidence="7">
    <location>
        <begin position="384"/>
        <end position="476"/>
    </location>
</feature>
<reference evidence="9" key="2">
    <citation type="submission" date="2021-04" db="EMBL/GenBank/DDBJ databases">
        <authorList>
            <person name="Zhang T."/>
            <person name="Zhang Y."/>
            <person name="Lu D."/>
            <person name="Zuo D."/>
            <person name="Du Z."/>
        </authorList>
    </citation>
    <scope>NUCLEOTIDE SEQUENCE</scope>
    <source>
        <strain evidence="9">JR1</strain>
    </source>
</reference>
<dbReference type="InterPro" id="IPR033985">
    <property type="entry name" value="SusD-like_N"/>
</dbReference>
<dbReference type="EMBL" id="JAGTAR010000004">
    <property type="protein sequence ID" value="MBR8534777.1"/>
    <property type="molecule type" value="Genomic_DNA"/>
</dbReference>
<evidence type="ECO:0000259" key="8">
    <source>
        <dbReference type="Pfam" id="PF14322"/>
    </source>
</evidence>
<dbReference type="RefSeq" id="WP_212188683.1">
    <property type="nucleotide sequence ID" value="NZ_JAGTAR010000004.1"/>
</dbReference>
<comment type="subcellular location">
    <subcellularLocation>
        <location evidence="1">Cell outer membrane</location>
    </subcellularLocation>
</comment>
<feature type="domain" description="SusD-like N-terminal" evidence="8">
    <location>
        <begin position="25"/>
        <end position="226"/>
    </location>
</feature>
<evidence type="ECO:0000256" key="1">
    <source>
        <dbReference type="ARBA" id="ARBA00004442"/>
    </source>
</evidence>
<dbReference type="Gene3D" id="1.25.40.390">
    <property type="match status" value="1"/>
</dbReference>
<evidence type="ECO:0000313" key="9">
    <source>
        <dbReference type="EMBL" id="MBR8534777.1"/>
    </source>
</evidence>
<dbReference type="Pfam" id="PF07980">
    <property type="entry name" value="SusD_RagB"/>
    <property type="match status" value="1"/>
</dbReference>
<protein>
    <submittedName>
        <fullName evidence="9">RagB/SusD family nutrient uptake outer membrane protein</fullName>
    </submittedName>
</protein>
<sequence>MKTNRLYNSFTALLILIGLAACTNLDEKVYSETTTKTFYSSAEEVTANYLKPYTRLYVTSSLAHWICGELSSDCAAWTQKGKHGYDGGKWQQLHYHTWTPEHHEIKGAWNNTYQAIGYCNEFLNNIESVDVSNMNLPVSIEQMKAEMRALRAYHYYLLVDNFRDVPVVTKVGEPRSPEPLAAADVIQFIEDEIAAVINDLPVKGDASAYGHFTKAAAHMLLAKVYLNSEVYTGTARWQDCINEVDKIQGYTMVADWKEPFKARNENCDENIFVIPFEESKITGFYHHAFMMHYSHQHGFNLQYMPWNGIVVQPDHYRSFDAADTRLEQFLVGPQFDQDGNPLLGVEEAKDEPLVLTVDITSMTNSREDEGARSVKYEVVVGEAWELNNDYVIWRYTDALMMKAEALVRLSKAADALPIVNDVRERAFGNADHNYNEATLTLDEFLAERGREFSFEGHRRQDLVRFGKFGEAWWDKKPTAGKEVFPYPLTATDNNPNLSN</sequence>
<dbReference type="GO" id="GO:0009279">
    <property type="term" value="C:cell outer membrane"/>
    <property type="evidence" value="ECO:0007669"/>
    <property type="project" value="UniProtKB-SubCell"/>
</dbReference>
<keyword evidence="10" id="KW-1185">Reference proteome</keyword>
<dbReference type="InterPro" id="IPR011990">
    <property type="entry name" value="TPR-like_helical_dom_sf"/>
</dbReference>
<dbReference type="PROSITE" id="PS51257">
    <property type="entry name" value="PROKAR_LIPOPROTEIN"/>
    <property type="match status" value="1"/>
</dbReference>
<dbReference type="Proteomes" id="UP000679220">
    <property type="component" value="Unassembled WGS sequence"/>
</dbReference>
<gene>
    <name evidence="9" type="ORF">KDU71_04335</name>
</gene>
<organism evidence="9 10">
    <name type="scientific">Carboxylicivirga sediminis</name>
    <dbReference type="NCBI Taxonomy" id="2006564"/>
    <lineage>
        <taxon>Bacteria</taxon>
        <taxon>Pseudomonadati</taxon>
        <taxon>Bacteroidota</taxon>
        <taxon>Bacteroidia</taxon>
        <taxon>Marinilabiliales</taxon>
        <taxon>Marinilabiliaceae</taxon>
        <taxon>Carboxylicivirga</taxon>
    </lineage>
</organism>